<dbReference type="PANTHER" id="PTHR33116">
    <property type="entry name" value="REVERSE TRANSCRIPTASE ZINC-BINDING DOMAIN-CONTAINING PROTEIN-RELATED-RELATED"/>
    <property type="match status" value="1"/>
</dbReference>
<evidence type="ECO:0000256" key="1">
    <source>
        <dbReference type="SAM" id="MobiDB-lite"/>
    </source>
</evidence>
<dbReference type="PANTHER" id="PTHR33116:SF86">
    <property type="entry name" value="REVERSE TRANSCRIPTASE DOMAIN-CONTAINING PROTEIN"/>
    <property type="match status" value="1"/>
</dbReference>
<dbReference type="InterPro" id="IPR026960">
    <property type="entry name" value="RVT-Znf"/>
</dbReference>
<dbReference type="CDD" id="cd01650">
    <property type="entry name" value="RT_nLTR_like"/>
    <property type="match status" value="1"/>
</dbReference>
<reference evidence="3 4" key="1">
    <citation type="submission" date="2020-12" db="EMBL/GenBank/DDBJ databases">
        <title>Concerted genomic and epigenomic changes stabilize Arabidopsis allopolyploids.</title>
        <authorList>
            <person name="Chen Z."/>
        </authorList>
    </citation>
    <scope>NUCLEOTIDE SEQUENCE [LARGE SCALE GENOMIC DNA]</scope>
    <source>
        <strain evidence="3">Allo738</strain>
        <tissue evidence="3">Leaf</tissue>
    </source>
</reference>
<evidence type="ECO:0000313" key="3">
    <source>
        <dbReference type="EMBL" id="KAG7585305.1"/>
    </source>
</evidence>
<accession>A0A8T2BEM6</accession>
<protein>
    <submittedName>
        <fullName evidence="3">Reverse transcriptase domain</fullName>
    </submittedName>
</protein>
<feature type="domain" description="Reverse transcriptase" evidence="2">
    <location>
        <begin position="701"/>
        <end position="983"/>
    </location>
</feature>
<feature type="non-terminal residue" evidence="3">
    <location>
        <position position="1"/>
    </location>
</feature>
<dbReference type="InterPro" id="IPR005135">
    <property type="entry name" value="Endo/exonuclease/phosphatase"/>
</dbReference>
<dbReference type="GO" id="GO:0003676">
    <property type="term" value="F:nucleic acid binding"/>
    <property type="evidence" value="ECO:0007669"/>
    <property type="project" value="InterPro"/>
</dbReference>
<feature type="compositionally biased region" description="Basic and acidic residues" evidence="1">
    <location>
        <begin position="1"/>
        <end position="12"/>
    </location>
</feature>
<feature type="compositionally biased region" description="Basic residues" evidence="1">
    <location>
        <begin position="146"/>
        <end position="160"/>
    </location>
</feature>
<proteinExistence type="predicted"/>
<dbReference type="Pfam" id="PF13456">
    <property type="entry name" value="RVT_3"/>
    <property type="match status" value="1"/>
</dbReference>
<evidence type="ECO:0000259" key="2">
    <source>
        <dbReference type="PROSITE" id="PS50878"/>
    </source>
</evidence>
<feature type="compositionally biased region" description="Polar residues" evidence="1">
    <location>
        <begin position="193"/>
        <end position="208"/>
    </location>
</feature>
<dbReference type="GO" id="GO:0003964">
    <property type="term" value="F:RNA-directed DNA polymerase activity"/>
    <property type="evidence" value="ECO:0007669"/>
    <property type="project" value="UniProtKB-KW"/>
</dbReference>
<name>A0A8T2BEM6_9BRAS</name>
<dbReference type="Pfam" id="PF00078">
    <property type="entry name" value="RVT_1"/>
    <property type="match status" value="1"/>
</dbReference>
<dbReference type="Proteomes" id="UP000694240">
    <property type="component" value="Chromosome 7"/>
</dbReference>
<evidence type="ECO:0000313" key="4">
    <source>
        <dbReference type="Proteomes" id="UP000694240"/>
    </source>
</evidence>
<dbReference type="InterPro" id="IPR000477">
    <property type="entry name" value="RT_dom"/>
</dbReference>
<dbReference type="Pfam" id="PF13966">
    <property type="entry name" value="zf-RVT"/>
    <property type="match status" value="1"/>
</dbReference>
<sequence length="1537" mass="171323">MGNRESQSRGHQDLSSLSKAHTARSSPTPSPRPQREPLCSPQGPGPIQSHDSSRERRPALERLSLPPVPEPSWPQRNNLDLNALQEVAIQYFDEDSPALHTRGRSSTQATSVFNRLGHPEQDGLLPTPMQPLVLSPSTAGPSTTVPRRRGKAKQAKKTPGKKAPAATGPPKQTAKRRTVKAPAISRAGKSPIQGVNTRKSNALRSQNPPKRKLRVDATLSDQVVGENRDLESLSDIPQDIAGTSLHPVHRLKEIHRTISPDILFLMETKNDDTTVTNTLLELGFVHLFSVPPIGLSGGLALVWKDGVELSVLSSSANLVDTRVKFKKSSSDISFVYGAPQMENRAEYWKAMTELGASKSSAWLLTGDFNDILDNSEKVGGPPRWEGSFLSFRCFVSQQGLWDVKHSGNPLSWRGTRYSHFIQSRLDRSMANCNWMESFPTGRCRYLRFEGSDHRPLVTYFNDSTRKREGMFRFDRSLTEKPEVASLIHEAWSLDQSQSTIPKLDLCRSKIIEWLKVNHENSNKAIKQNQLDLEKALSSPIPDQVLIDVLTKQLELAYKEEENYWRQRSRISWLQCGDKNTAFFHAVTRGRRACNAFSVIEDEQGAEFFEEDQIALTISRVFQGIFTTNGNSNFQTVGDVIQSKVDEFMNDSLIAIPTNLEIKEAVFAINASKAPGPDGFSSKFYHVYWHIIGNDVSNEIRAFFEDCDLNSRHNETHVRLIPKGTAPRKVGDYRPIALCNVHYKIIAKILTKRLQPILSSLISPHQSAFVPNRAIADNVLITHEVLHFLRTSEAKKYCSMAVKTDMSKAYDRIEWGFLREVLLKFGFHERWISWVMACVTSVSYKFLINGSPKGQVIPSRGIRQGDPLSPYLFILCTEVLSGLCTKAQMKGTLPGIKVARASPPINHLLFADDTMFFCKSNPKCCAELSKILSLYEKVSGQCINLSKSAITFSSKTSGETKVRVKQALMINQEGGIGKYLGLPEHFGRKKRDIFANIVDKIRQKASCWSSRFLSGAGKQVLLKAVLQSMPSYAMSCFKLPSSLCKQIHSALTRFWWDDKPGKRKMSWVAWDKLTLPKFDGGLGFKDVEAFNDAFLAKIGWRILNNPTSLLAKILLGKYCHSSSFLDCPSPSSASHGWRGILLGRDLLRKGLGWSIGDGSLVRIWHDPWLSLSVPMQPIGPPSLSDSSLLVKDLLCPSSGEWNPAAIRDLLPQYEEAILAINTSSLPLQDSLIWLPEKSGLYTTKSGYLVARKTPSSPTASQQPSLPFNWNKTIWNLKLSPKLKNFLWKAASGALSLGSNLAKRGLLSSIECKRCGAREDELHCFLNCPFALKVWEIAPLSLQLRAGSFQSFKAMLNSFLQVKALPPTGVSLTPLSPWILWNLWKARNLCIFEDRLLSHHDIIHKAIKEAGDWQAAQLSMPSLPQILPSPATKVVPVDAVKCFVDAAWCGTSKLCGQGWIIFDPRGDAPIRSSSFRPWVQSALTAEALAMRSALSSLCRNSALSHIRKLEIFSDSQILISTINAKAHSKELKAILHDIT</sequence>
<feature type="compositionally biased region" description="Polar residues" evidence="1">
    <location>
        <begin position="135"/>
        <end position="145"/>
    </location>
</feature>
<dbReference type="CDD" id="cd06222">
    <property type="entry name" value="RNase_H_like"/>
    <property type="match status" value="1"/>
</dbReference>
<dbReference type="EMBL" id="JAEFBK010000007">
    <property type="protein sequence ID" value="KAG7585305.1"/>
    <property type="molecule type" value="Genomic_DNA"/>
</dbReference>
<dbReference type="Pfam" id="PF03372">
    <property type="entry name" value="Exo_endo_phos"/>
    <property type="match status" value="1"/>
</dbReference>
<feature type="region of interest" description="Disordered" evidence="1">
    <location>
        <begin position="117"/>
        <end position="212"/>
    </location>
</feature>
<dbReference type="InterPro" id="IPR044730">
    <property type="entry name" value="RNase_H-like_dom_plant"/>
</dbReference>
<dbReference type="PROSITE" id="PS50878">
    <property type="entry name" value="RT_POL"/>
    <property type="match status" value="1"/>
</dbReference>
<feature type="compositionally biased region" description="Basic and acidic residues" evidence="1">
    <location>
        <begin position="51"/>
        <end position="60"/>
    </location>
</feature>
<gene>
    <name evidence="3" type="ORF">ISN45_Aa02g006680</name>
</gene>
<feature type="compositionally biased region" description="Low complexity" evidence="1">
    <location>
        <begin position="161"/>
        <end position="172"/>
    </location>
</feature>
<dbReference type="InterPro" id="IPR002156">
    <property type="entry name" value="RNaseH_domain"/>
</dbReference>
<dbReference type="GO" id="GO:0004523">
    <property type="term" value="F:RNA-DNA hybrid ribonuclease activity"/>
    <property type="evidence" value="ECO:0007669"/>
    <property type="project" value="InterPro"/>
</dbReference>
<keyword evidence="3" id="KW-0695">RNA-directed DNA polymerase</keyword>
<feature type="region of interest" description="Disordered" evidence="1">
    <location>
        <begin position="1"/>
        <end position="79"/>
    </location>
</feature>
<keyword evidence="3" id="KW-0808">Transferase</keyword>
<comment type="caution">
    <text evidence="3">The sequence shown here is derived from an EMBL/GenBank/DDBJ whole genome shotgun (WGS) entry which is preliminary data.</text>
</comment>
<keyword evidence="4" id="KW-1185">Reference proteome</keyword>
<organism evidence="3 4">
    <name type="scientific">Arabidopsis thaliana x Arabidopsis arenosa</name>
    <dbReference type="NCBI Taxonomy" id="1240361"/>
    <lineage>
        <taxon>Eukaryota</taxon>
        <taxon>Viridiplantae</taxon>
        <taxon>Streptophyta</taxon>
        <taxon>Embryophyta</taxon>
        <taxon>Tracheophyta</taxon>
        <taxon>Spermatophyta</taxon>
        <taxon>Magnoliopsida</taxon>
        <taxon>eudicotyledons</taxon>
        <taxon>Gunneridae</taxon>
        <taxon>Pentapetalae</taxon>
        <taxon>rosids</taxon>
        <taxon>malvids</taxon>
        <taxon>Brassicales</taxon>
        <taxon>Brassicaceae</taxon>
        <taxon>Camelineae</taxon>
        <taxon>Arabidopsis</taxon>
    </lineage>
</organism>
<keyword evidence="3" id="KW-0548">Nucleotidyltransferase</keyword>